<evidence type="ECO:0000256" key="4">
    <source>
        <dbReference type="SAM" id="MobiDB-lite"/>
    </source>
</evidence>
<dbReference type="PROSITE" id="PS00183">
    <property type="entry name" value="UBC_1"/>
    <property type="match status" value="1"/>
</dbReference>
<evidence type="ECO:0000256" key="2">
    <source>
        <dbReference type="ARBA" id="ARBA00022786"/>
    </source>
</evidence>
<dbReference type="Pfam" id="PF00179">
    <property type="entry name" value="UQ_con"/>
    <property type="match status" value="1"/>
</dbReference>
<dbReference type="PANTHER" id="PTHR24068">
    <property type="entry name" value="UBIQUITIN-CONJUGATING ENZYME E2"/>
    <property type="match status" value="1"/>
</dbReference>
<keyword evidence="1" id="KW-0808">Transferase</keyword>
<gene>
    <name evidence="6" type="ORF">CLO192961_LOCUS158694</name>
</gene>
<dbReference type="Gene3D" id="3.10.110.10">
    <property type="entry name" value="Ubiquitin Conjugating Enzyme"/>
    <property type="match status" value="1"/>
</dbReference>
<dbReference type="PROSITE" id="PS50127">
    <property type="entry name" value="UBC_2"/>
    <property type="match status" value="1"/>
</dbReference>
<evidence type="ECO:0000256" key="3">
    <source>
        <dbReference type="PROSITE-ProRule" id="PRU10133"/>
    </source>
</evidence>
<dbReference type="EMBL" id="CABFNS010000731">
    <property type="protein sequence ID" value="VUC25215.1"/>
    <property type="molecule type" value="Genomic_DNA"/>
</dbReference>
<dbReference type="Pfam" id="PF14479">
    <property type="entry name" value="HeLo"/>
    <property type="match status" value="1"/>
</dbReference>
<keyword evidence="2" id="KW-0833">Ubl conjugation pathway</keyword>
<feature type="domain" description="UBC core" evidence="5">
    <location>
        <begin position="340"/>
        <end position="487"/>
    </location>
</feature>
<dbReference type="InterPro" id="IPR029498">
    <property type="entry name" value="HeLo_dom"/>
</dbReference>
<accession>A0ABY6U2B4</accession>
<dbReference type="Gene3D" id="1.20.120.1020">
    <property type="entry name" value="Prion-inhibition and propagation, HeLo domain"/>
    <property type="match status" value="1"/>
</dbReference>
<evidence type="ECO:0000259" key="5">
    <source>
        <dbReference type="PROSITE" id="PS50127"/>
    </source>
</evidence>
<dbReference type="InterPro" id="IPR038305">
    <property type="entry name" value="HeLo_sf"/>
</dbReference>
<organism evidence="6 7">
    <name type="scientific">Bionectria ochroleuca</name>
    <name type="common">Gliocladium roseum</name>
    <dbReference type="NCBI Taxonomy" id="29856"/>
    <lineage>
        <taxon>Eukaryota</taxon>
        <taxon>Fungi</taxon>
        <taxon>Dikarya</taxon>
        <taxon>Ascomycota</taxon>
        <taxon>Pezizomycotina</taxon>
        <taxon>Sordariomycetes</taxon>
        <taxon>Hypocreomycetidae</taxon>
        <taxon>Hypocreales</taxon>
        <taxon>Bionectriaceae</taxon>
        <taxon>Clonostachys</taxon>
    </lineage>
</organism>
<keyword evidence="7" id="KW-1185">Reference proteome</keyword>
<feature type="active site" description="Glycyl thioester intermediate" evidence="3">
    <location>
        <position position="424"/>
    </location>
</feature>
<evidence type="ECO:0000256" key="1">
    <source>
        <dbReference type="ARBA" id="ARBA00022679"/>
    </source>
</evidence>
<dbReference type="SUPFAM" id="SSF54495">
    <property type="entry name" value="UBC-like"/>
    <property type="match status" value="1"/>
</dbReference>
<feature type="region of interest" description="Disordered" evidence="4">
    <location>
        <begin position="244"/>
        <end position="267"/>
    </location>
</feature>
<evidence type="ECO:0000313" key="7">
    <source>
        <dbReference type="Proteomes" id="UP000766486"/>
    </source>
</evidence>
<proteinExistence type="predicted"/>
<name>A0ABY6U2B4_BIOOC</name>
<evidence type="ECO:0000313" key="6">
    <source>
        <dbReference type="EMBL" id="VUC25215.1"/>
    </source>
</evidence>
<dbReference type="Proteomes" id="UP000766486">
    <property type="component" value="Unassembled WGS sequence"/>
</dbReference>
<dbReference type="InterPro" id="IPR023313">
    <property type="entry name" value="UBQ-conjugating_AS"/>
</dbReference>
<dbReference type="InterPro" id="IPR000608">
    <property type="entry name" value="UBC"/>
</dbReference>
<feature type="compositionally biased region" description="Basic and acidic residues" evidence="4">
    <location>
        <begin position="245"/>
        <end position="259"/>
    </location>
</feature>
<dbReference type="InterPro" id="IPR016135">
    <property type="entry name" value="UBQ-conjugating_enzyme/RWD"/>
</dbReference>
<reference evidence="6 7" key="1">
    <citation type="submission" date="2019-06" db="EMBL/GenBank/DDBJ databases">
        <authorList>
            <person name="Broberg M."/>
        </authorList>
    </citation>
    <scope>NUCLEOTIDE SEQUENCE [LARGE SCALE GENOMIC DNA]</scope>
</reference>
<comment type="caution">
    <text evidence="6">The sequence shown here is derived from an EMBL/GenBank/DDBJ whole genome shotgun (WGS) entry which is preliminary data.</text>
</comment>
<sequence>MEVVGLVVGVAGLAGLFSTCIQAFDLVQCGRNLQKDHLLLSTRLANQRLRFQSWGRACGLDRDGAYNTGLDDSDLRRAIVLNGEKINQRYAKQLGGFFIGSEISHDTTAAIERGRVLNEIILSETRHGFLKRISQGTLLSMTRWALGDKKKFSELISNLTGLLEDLEGFTRQIGVDESQQRFIEQEIATIRDVEELETISDARTGEADAVSNIAARRLEYLQEEASYRGLGSLSINETFVTAPTHTEEPSHDEGLDTHHQHQAGHFPPEEALSSYSMSELTDVSQNSRLMAGPLARAAFLKDTVATLDEIRAYGSVIQPLQAMIKDRLARELPSPPTTTPILKNRLRVYKDIERFDTDNIACIPLHTARTDIMTFFEGPPSTPYKGGIFAIQMSIPAEYPFVPPRCRFVTKIYHPNVDSNGRICVDILENHGHSPHLKLSHTLRSIASLLADPGLDDPLVPEIAVTYLTDRARFNENAAMYTRKYATLESCIQLLPPEVA</sequence>
<protein>
    <recommendedName>
        <fullName evidence="5">UBC core domain-containing protein</fullName>
    </recommendedName>
</protein>
<dbReference type="SMART" id="SM00212">
    <property type="entry name" value="UBCc"/>
    <property type="match status" value="1"/>
</dbReference>